<sequence length="149" mass="16755">MLEQDESVSVLTCKSIDRLGYRGERLIEPSSSWFPPKFPPGYGAWLYPVKRMIRGLGGETISTYSQTFNGYDVSVSLLNLAELALWDEPNAGLRYPIKGVDSRTVAMEVGVCNNSPAESTSPENGWRLSERPIPGRYWLVRWLTPGRNE</sequence>
<name>A0A1I7WD81_HETBA</name>
<evidence type="ECO:0000313" key="1">
    <source>
        <dbReference type="Proteomes" id="UP000095283"/>
    </source>
</evidence>
<keyword evidence="1" id="KW-1185">Reference proteome</keyword>
<accession>A0A1I7WD81</accession>
<organism evidence="1 2">
    <name type="scientific">Heterorhabditis bacteriophora</name>
    <name type="common">Entomopathogenic nematode worm</name>
    <dbReference type="NCBI Taxonomy" id="37862"/>
    <lineage>
        <taxon>Eukaryota</taxon>
        <taxon>Metazoa</taxon>
        <taxon>Ecdysozoa</taxon>
        <taxon>Nematoda</taxon>
        <taxon>Chromadorea</taxon>
        <taxon>Rhabditida</taxon>
        <taxon>Rhabditina</taxon>
        <taxon>Rhabditomorpha</taxon>
        <taxon>Strongyloidea</taxon>
        <taxon>Heterorhabditidae</taxon>
        <taxon>Heterorhabditis</taxon>
    </lineage>
</organism>
<dbReference type="WBParaSite" id="Hba_02763">
    <property type="protein sequence ID" value="Hba_02763"/>
    <property type="gene ID" value="Hba_02763"/>
</dbReference>
<evidence type="ECO:0000313" key="2">
    <source>
        <dbReference type="WBParaSite" id="Hba_02763"/>
    </source>
</evidence>
<reference evidence="2" key="1">
    <citation type="submission" date="2016-11" db="UniProtKB">
        <authorList>
            <consortium name="WormBaseParasite"/>
        </authorList>
    </citation>
    <scope>IDENTIFICATION</scope>
</reference>
<protein>
    <submittedName>
        <fullName evidence="2">RES domain-containing protein</fullName>
    </submittedName>
</protein>
<proteinExistence type="predicted"/>
<dbReference type="AlphaFoldDB" id="A0A1I7WD81"/>
<dbReference type="Proteomes" id="UP000095283">
    <property type="component" value="Unplaced"/>
</dbReference>